<accession>A0AAW3FHB4</accession>
<keyword evidence="1" id="KW-0732">Signal</keyword>
<evidence type="ECO:0000256" key="1">
    <source>
        <dbReference type="SAM" id="SignalP"/>
    </source>
</evidence>
<protein>
    <recommendedName>
        <fullName evidence="2">DUF4468 domain-containing protein</fullName>
    </recommendedName>
</protein>
<dbReference type="RefSeq" id="WP_036868563.1">
    <property type="nucleotide sequence ID" value="NZ_JRNJ01000022.1"/>
</dbReference>
<dbReference type="AlphaFoldDB" id="A0AAW3FHB4"/>
<comment type="caution">
    <text evidence="3">The sequence shown here is derived from an EMBL/GenBank/DDBJ whole genome shotgun (WGS) entry which is preliminary data.</text>
</comment>
<proteinExistence type="predicted"/>
<dbReference type="EMBL" id="JRNJ01000022">
    <property type="protein sequence ID" value="KGF29970.1"/>
    <property type="molecule type" value="Genomic_DNA"/>
</dbReference>
<feature type="signal peptide" evidence="1">
    <location>
        <begin position="1"/>
        <end position="19"/>
    </location>
</feature>
<gene>
    <name evidence="3" type="ORF">HMPREF2132_02000</name>
</gene>
<dbReference type="Pfam" id="PF14730">
    <property type="entry name" value="DUF4468"/>
    <property type="match status" value="1"/>
</dbReference>
<dbReference type="Gene3D" id="3.30.530.80">
    <property type="match status" value="1"/>
</dbReference>
<feature type="domain" description="DUF4468" evidence="2">
    <location>
        <begin position="35"/>
        <end position="121"/>
    </location>
</feature>
<evidence type="ECO:0000259" key="2">
    <source>
        <dbReference type="Pfam" id="PF14730"/>
    </source>
</evidence>
<feature type="chain" id="PRO_5043397113" description="DUF4468 domain-containing protein" evidence="1">
    <location>
        <begin position="20"/>
        <end position="191"/>
    </location>
</feature>
<evidence type="ECO:0000313" key="3">
    <source>
        <dbReference type="EMBL" id="KGF29970.1"/>
    </source>
</evidence>
<dbReference type="InterPro" id="IPR027823">
    <property type="entry name" value="DUF4468"/>
</dbReference>
<organism evidence="3 4">
    <name type="scientific">Prevotella histicola JCM 15637 = DNF00424</name>
    <dbReference type="NCBI Taxonomy" id="1236504"/>
    <lineage>
        <taxon>Bacteria</taxon>
        <taxon>Pseudomonadati</taxon>
        <taxon>Bacteroidota</taxon>
        <taxon>Bacteroidia</taxon>
        <taxon>Bacteroidales</taxon>
        <taxon>Prevotellaceae</taxon>
        <taxon>Prevotella</taxon>
    </lineage>
</organism>
<reference evidence="3 4" key="1">
    <citation type="submission" date="2014-07" db="EMBL/GenBank/DDBJ databases">
        <authorList>
            <person name="McCorrison J."/>
            <person name="Sanka R."/>
            <person name="Torralba M."/>
            <person name="Gillis M."/>
            <person name="Haft D.H."/>
            <person name="Methe B."/>
            <person name="Sutton G."/>
            <person name="Nelson K.E."/>
        </authorList>
    </citation>
    <scope>NUCLEOTIDE SEQUENCE [LARGE SCALE GENOMIC DNA]</scope>
    <source>
        <strain evidence="3 4">DNF00424</strain>
    </source>
</reference>
<name>A0AAW3FHB4_9BACT</name>
<sequence length="191" mass="22206">MKKLIITLLFAIIGITSYAQDTIRFDTNGGFTQVITTDTNAKQEYAYLRSYFAGKISNYKNAVQVEDAENGKIILKANKNFRVTSDKLMGRPIDYDGIEKFDITIDCKDKRFRLKIDAVRYSYNGYIIMASNGGNIKQREKIFSHENEDYYLTIQQISNIESFNEKRSEYFSKLIADLKAYIKQQKKEDDF</sequence>
<evidence type="ECO:0000313" key="4">
    <source>
        <dbReference type="Proteomes" id="UP000029533"/>
    </source>
</evidence>
<dbReference type="Proteomes" id="UP000029533">
    <property type="component" value="Unassembled WGS sequence"/>
</dbReference>